<keyword evidence="2" id="KW-0677">Repeat</keyword>
<dbReference type="Pfam" id="PF00651">
    <property type="entry name" value="BTB"/>
    <property type="match status" value="1"/>
</dbReference>
<protein>
    <recommendedName>
        <fullName evidence="3">BTB domain-containing protein</fullName>
    </recommendedName>
</protein>
<sequence>FSIGSHLRHYSLTHCYILEFLSHGLFTDVALQCGESGQVFHCHRALLSARSSYFKVMFTADMRERSNSVIKLTGVDCGVLGALVNYVYTAQVCITESNVQSLLEAADLLQFISVKQACEEFLIRLLDVDNCLGMHAFAQLHLCPGLEREAALTSQSLTLQRNDVLIDAVAKWVSHDLNNRVHHAADLLHSIHLNLDEIYFKTAVDVNRKCLQSREGKLKSVIIQALRSNGKEMSASRKMSSSMYIIGGYYWHPLSEVHIWDPISNTWVQGKDMPDHERESYSVSLLGANIYVTGGYRTNTVEALDTVSIYNCDYDKWTEGCPMITARYYHCSVALHGCIYAIGGYRGGAPERETEFYDPLKKKWFPVLPVSFEGVGNATACVMGDKIYVTGGHYGYRGSCTYEKIQVYRPDANEWSILTISPHPGMRQRKRNVKVNGLNTIPISVMRERRMECGAVVINNCVYVTGGYSYSKGTYLQSIEKYDPKLDSWEIVGSLPGPARSHGCVCVHSV</sequence>
<dbReference type="SUPFAM" id="SSF54695">
    <property type="entry name" value="POZ domain"/>
    <property type="match status" value="1"/>
</dbReference>
<dbReference type="PIRSF" id="PIRSF037037">
    <property type="entry name" value="Kelch-like_protein_gigaxonin"/>
    <property type="match status" value="1"/>
</dbReference>
<accession>A0A3Q3QES7</accession>
<evidence type="ECO:0000313" key="4">
    <source>
        <dbReference type="Ensembl" id="ENSMALP00000011131.1"/>
    </source>
</evidence>
<evidence type="ECO:0000313" key="5">
    <source>
        <dbReference type="Proteomes" id="UP000261600"/>
    </source>
</evidence>
<dbReference type="PROSITE" id="PS50097">
    <property type="entry name" value="BTB"/>
    <property type="match status" value="1"/>
</dbReference>
<reference evidence="4" key="1">
    <citation type="submission" date="2025-08" db="UniProtKB">
        <authorList>
            <consortium name="Ensembl"/>
        </authorList>
    </citation>
    <scope>IDENTIFICATION</scope>
</reference>
<feature type="domain" description="BTB" evidence="3">
    <location>
        <begin position="27"/>
        <end position="96"/>
    </location>
</feature>
<dbReference type="InterPro" id="IPR017096">
    <property type="entry name" value="BTB-kelch_protein"/>
</dbReference>
<dbReference type="InterPro" id="IPR011043">
    <property type="entry name" value="Gal_Oxase/kelch_b-propeller"/>
</dbReference>
<name>A0A3Q3QES7_MONAL</name>
<dbReference type="Gene3D" id="2.120.10.80">
    <property type="entry name" value="Kelch-type beta propeller"/>
    <property type="match status" value="2"/>
</dbReference>
<dbReference type="Ensembl" id="ENSMALT00000011371.1">
    <property type="protein sequence ID" value="ENSMALP00000011131.1"/>
    <property type="gene ID" value="ENSMALG00000007902.1"/>
</dbReference>
<evidence type="ECO:0000256" key="2">
    <source>
        <dbReference type="ARBA" id="ARBA00022737"/>
    </source>
</evidence>
<dbReference type="Gene3D" id="1.25.40.420">
    <property type="match status" value="1"/>
</dbReference>
<dbReference type="PANTHER" id="PTHR24412">
    <property type="entry name" value="KELCH PROTEIN"/>
    <property type="match status" value="1"/>
</dbReference>
<dbReference type="Proteomes" id="UP000261600">
    <property type="component" value="Unplaced"/>
</dbReference>
<proteinExistence type="predicted"/>
<dbReference type="AlphaFoldDB" id="A0A3Q3QES7"/>
<dbReference type="InterPro" id="IPR011333">
    <property type="entry name" value="SKP1/BTB/POZ_sf"/>
</dbReference>
<dbReference type="InterPro" id="IPR000210">
    <property type="entry name" value="BTB/POZ_dom"/>
</dbReference>
<dbReference type="Gene3D" id="3.30.710.10">
    <property type="entry name" value="Potassium Channel Kv1.1, Chain A"/>
    <property type="match status" value="1"/>
</dbReference>
<dbReference type="Pfam" id="PF01344">
    <property type="entry name" value="Kelch_1"/>
    <property type="match status" value="4"/>
</dbReference>
<organism evidence="4 5">
    <name type="scientific">Monopterus albus</name>
    <name type="common">Swamp eel</name>
    <dbReference type="NCBI Taxonomy" id="43700"/>
    <lineage>
        <taxon>Eukaryota</taxon>
        <taxon>Metazoa</taxon>
        <taxon>Chordata</taxon>
        <taxon>Craniata</taxon>
        <taxon>Vertebrata</taxon>
        <taxon>Euteleostomi</taxon>
        <taxon>Actinopterygii</taxon>
        <taxon>Neopterygii</taxon>
        <taxon>Teleostei</taxon>
        <taxon>Neoteleostei</taxon>
        <taxon>Acanthomorphata</taxon>
        <taxon>Anabantaria</taxon>
        <taxon>Synbranchiformes</taxon>
        <taxon>Synbranchidae</taxon>
        <taxon>Monopterus</taxon>
    </lineage>
</organism>
<keyword evidence="1" id="KW-0880">Kelch repeat</keyword>
<dbReference type="InterPro" id="IPR006652">
    <property type="entry name" value="Kelch_1"/>
</dbReference>
<dbReference type="InterPro" id="IPR015915">
    <property type="entry name" value="Kelch-typ_b-propeller"/>
</dbReference>
<keyword evidence="5" id="KW-1185">Reference proteome</keyword>
<dbReference type="SUPFAM" id="SSF50965">
    <property type="entry name" value="Galactose oxidase, central domain"/>
    <property type="match status" value="1"/>
</dbReference>
<reference evidence="4" key="2">
    <citation type="submission" date="2025-09" db="UniProtKB">
        <authorList>
            <consortium name="Ensembl"/>
        </authorList>
    </citation>
    <scope>IDENTIFICATION</scope>
</reference>
<dbReference type="PANTHER" id="PTHR24412:SF304">
    <property type="entry name" value="KELCH-LIKE PROTEIN 23"/>
    <property type="match status" value="1"/>
</dbReference>
<evidence type="ECO:0000256" key="1">
    <source>
        <dbReference type="ARBA" id="ARBA00022441"/>
    </source>
</evidence>
<dbReference type="SMART" id="SM00225">
    <property type="entry name" value="BTB"/>
    <property type="match status" value="1"/>
</dbReference>
<evidence type="ECO:0000259" key="3">
    <source>
        <dbReference type="PROSITE" id="PS50097"/>
    </source>
</evidence>
<dbReference type="SMART" id="SM00612">
    <property type="entry name" value="Kelch"/>
    <property type="match status" value="4"/>
</dbReference>